<dbReference type="AlphaFoldDB" id="A0A6M4G113"/>
<evidence type="ECO:0000313" key="2">
    <source>
        <dbReference type="Proteomes" id="UP000502611"/>
    </source>
</evidence>
<reference evidence="1 2" key="1">
    <citation type="submission" date="2020-04" db="EMBL/GenBank/DDBJ databases">
        <title>The Whole Genome Analysis of High salt-tolerant Sphingobium yanoikuyae YC-XJ2 with Aryl organophosphorus flame retardants (aryl-OPFRs)-degrading capacity and characteristics of Related phosphotriesterase.</title>
        <authorList>
            <person name="Li X."/>
        </authorList>
    </citation>
    <scope>NUCLEOTIDE SEQUENCE [LARGE SCALE GENOMIC DNA]</scope>
    <source>
        <strain evidence="1 2">YC-XJ2</strain>
    </source>
</reference>
<sequence length="58" mass="6423">MNAPARFKQSDVSRVVKAARDAGVRDFEIEIDPNGIIRLRTLRDAPGKGNSMDKILGR</sequence>
<evidence type="ECO:0000313" key="1">
    <source>
        <dbReference type="EMBL" id="QJR00921.1"/>
    </source>
</evidence>
<accession>A0A6M4G113</accession>
<proteinExistence type="predicted"/>
<dbReference type="Proteomes" id="UP000502611">
    <property type="component" value="Chromosome"/>
</dbReference>
<dbReference type="RefSeq" id="WP_163000322.1">
    <property type="nucleotide sequence ID" value="NZ_CP033230.1"/>
</dbReference>
<gene>
    <name evidence="1" type="ORF">HH800_01120</name>
</gene>
<organism evidence="1 2">
    <name type="scientific">Sphingobium yanoikuyae</name>
    <name type="common">Sphingomonas yanoikuyae</name>
    <dbReference type="NCBI Taxonomy" id="13690"/>
    <lineage>
        <taxon>Bacteria</taxon>
        <taxon>Pseudomonadati</taxon>
        <taxon>Pseudomonadota</taxon>
        <taxon>Alphaproteobacteria</taxon>
        <taxon>Sphingomonadales</taxon>
        <taxon>Sphingomonadaceae</taxon>
        <taxon>Sphingobium</taxon>
    </lineage>
</organism>
<dbReference type="EMBL" id="CP053021">
    <property type="protein sequence ID" value="QJR00921.1"/>
    <property type="molecule type" value="Genomic_DNA"/>
</dbReference>
<protein>
    <submittedName>
        <fullName evidence="1">Uncharacterized protein</fullName>
    </submittedName>
</protein>
<name>A0A6M4G113_SPHYA</name>